<feature type="compositionally biased region" description="Basic residues" evidence="1">
    <location>
        <begin position="407"/>
        <end position="421"/>
    </location>
</feature>
<proteinExistence type="predicted"/>
<dbReference type="EMBL" id="JAXOVC010000006">
    <property type="protein sequence ID" value="KAK4500546.1"/>
    <property type="molecule type" value="Genomic_DNA"/>
</dbReference>
<feature type="region of interest" description="Disordered" evidence="1">
    <location>
        <begin position="335"/>
        <end position="461"/>
    </location>
</feature>
<feature type="region of interest" description="Disordered" evidence="1">
    <location>
        <begin position="1"/>
        <end position="51"/>
    </location>
</feature>
<feature type="compositionally biased region" description="Basic residues" evidence="1">
    <location>
        <begin position="435"/>
        <end position="446"/>
    </location>
</feature>
<dbReference type="Proteomes" id="UP001305779">
    <property type="component" value="Unassembled WGS sequence"/>
</dbReference>
<reference evidence="2 3" key="1">
    <citation type="journal article" date="2023" name="G3 (Bethesda)">
        <title>A chromosome-level genome assembly of Zasmidium syzygii isolated from banana leaves.</title>
        <authorList>
            <person name="van Westerhoven A.C."/>
            <person name="Mehrabi R."/>
            <person name="Talebi R."/>
            <person name="Steentjes M.B.F."/>
            <person name="Corcolon B."/>
            <person name="Chong P.A."/>
            <person name="Kema G.H.J."/>
            <person name="Seidl M.F."/>
        </authorList>
    </citation>
    <scope>NUCLEOTIDE SEQUENCE [LARGE SCALE GENOMIC DNA]</scope>
    <source>
        <strain evidence="2 3">P124</strain>
    </source>
</reference>
<dbReference type="InterPro" id="IPR022190">
    <property type="entry name" value="DUF3716"/>
</dbReference>
<evidence type="ECO:0000256" key="1">
    <source>
        <dbReference type="SAM" id="MobiDB-lite"/>
    </source>
</evidence>
<feature type="compositionally biased region" description="Polar residues" evidence="1">
    <location>
        <begin position="14"/>
        <end position="28"/>
    </location>
</feature>
<evidence type="ECO:0000313" key="3">
    <source>
        <dbReference type="Proteomes" id="UP001305779"/>
    </source>
</evidence>
<accession>A0ABR0EH23</accession>
<protein>
    <recommendedName>
        <fullName evidence="4">BAH domain-containing protein</fullName>
    </recommendedName>
</protein>
<feature type="compositionally biased region" description="Low complexity" evidence="1">
    <location>
        <begin position="352"/>
        <end position="365"/>
    </location>
</feature>
<name>A0ABR0EH23_ZASCE</name>
<gene>
    <name evidence="2" type="ORF">PRZ48_008735</name>
</gene>
<sequence>MPGFTAVNHRKQSAEASSSRVLPVQTSGAQEEEADEAESSQAARRREEDLPTQIPDRDWEIIRIVDRKDANGLLMYRVQWAYTKHPTAILQSRRSGEAITVNGKVCKVLHRSTTQPDLETGAHTSLIEWREQWLPLWQLCSAHELVAEYELKHPRGKNRLQPPFKLHREPWKFEPEEEEDIDKRGDIEDDVFEPELGIDYTMSFLERQRADLDSEDGLKVAKSLMWLNMPVRQRLVFNDWFCARETEEARSYDSSRPGKHRAMFIYMVGDAWKTGCSHCESFDESLPFAKCVTLDGALMGACTNCTYMGRGRECSMHHDVRLEHTIRCVDAYASSNSTSTSPVESPANDSAVDLSSDSTLPSSPVRPGWVSPSPTPPGSPELGSEDFRGVHVQDQQMDDESSSPSIPRRRSKGKSARRKRSKEGSPSAGQEPTKVKKNRTRKGKKFVKPERMSSSDPPASLHLDTCRGAPYPCTHPIAGCEPPVIGDDSTYPPQVVFNDKKFTRGQATDEEIRYILSRCWCPTTECLQNMWEADQAEAAIDGDSMYDSKEDFLSIACYELLTDIARMCCPVPSWDSSKKIVIDLT</sequence>
<organism evidence="2 3">
    <name type="scientific">Zasmidium cellare</name>
    <name type="common">Wine cellar mold</name>
    <name type="synonym">Racodium cellare</name>
    <dbReference type="NCBI Taxonomy" id="395010"/>
    <lineage>
        <taxon>Eukaryota</taxon>
        <taxon>Fungi</taxon>
        <taxon>Dikarya</taxon>
        <taxon>Ascomycota</taxon>
        <taxon>Pezizomycotina</taxon>
        <taxon>Dothideomycetes</taxon>
        <taxon>Dothideomycetidae</taxon>
        <taxon>Mycosphaerellales</taxon>
        <taxon>Mycosphaerellaceae</taxon>
        <taxon>Zasmidium</taxon>
    </lineage>
</organism>
<evidence type="ECO:0008006" key="4">
    <source>
        <dbReference type="Google" id="ProtNLM"/>
    </source>
</evidence>
<keyword evidence="3" id="KW-1185">Reference proteome</keyword>
<evidence type="ECO:0000313" key="2">
    <source>
        <dbReference type="EMBL" id="KAK4500546.1"/>
    </source>
</evidence>
<dbReference type="Pfam" id="PF12511">
    <property type="entry name" value="DUF3716"/>
    <property type="match status" value="1"/>
</dbReference>
<comment type="caution">
    <text evidence="2">The sequence shown here is derived from an EMBL/GenBank/DDBJ whole genome shotgun (WGS) entry which is preliminary data.</text>
</comment>